<feature type="domain" description="Glycosyl transferase family 51" evidence="14">
    <location>
        <begin position="148"/>
        <end position="298"/>
    </location>
</feature>
<organism evidence="15 16">
    <name type="scientific">Sulfurirhabdus autotrophica</name>
    <dbReference type="NCBI Taxonomy" id="1706046"/>
    <lineage>
        <taxon>Bacteria</taxon>
        <taxon>Pseudomonadati</taxon>
        <taxon>Pseudomonadota</taxon>
        <taxon>Betaproteobacteria</taxon>
        <taxon>Nitrosomonadales</taxon>
        <taxon>Sulfuricellaceae</taxon>
        <taxon>Sulfurirhabdus</taxon>
    </lineage>
</organism>
<dbReference type="Pfam" id="PF00905">
    <property type="entry name" value="Transpeptidase"/>
    <property type="match status" value="1"/>
</dbReference>
<accession>A0A4R3XQ37</accession>
<dbReference type="SUPFAM" id="SSF53955">
    <property type="entry name" value="Lysozyme-like"/>
    <property type="match status" value="1"/>
</dbReference>
<protein>
    <recommendedName>
        <fullName evidence="10">peptidoglycan glycosyltransferase</fullName>
        <ecNumber evidence="10">2.4.99.28</ecNumber>
    </recommendedName>
</protein>
<dbReference type="GO" id="GO:0008658">
    <property type="term" value="F:penicillin binding"/>
    <property type="evidence" value="ECO:0007669"/>
    <property type="project" value="InterPro"/>
</dbReference>
<evidence type="ECO:0000256" key="8">
    <source>
        <dbReference type="ARBA" id="ARBA00022801"/>
    </source>
</evidence>
<dbReference type="Pfam" id="PF00912">
    <property type="entry name" value="Transgly"/>
    <property type="match status" value="1"/>
</dbReference>
<dbReference type="InterPro" id="IPR012338">
    <property type="entry name" value="Beta-lactam/transpept-like"/>
</dbReference>
<comment type="pathway">
    <text evidence="1">Cell wall biogenesis; peptidoglycan biosynthesis.</text>
</comment>
<keyword evidence="8" id="KW-0378">Hydrolase</keyword>
<comment type="catalytic activity">
    <reaction evidence="11">
        <text>[GlcNAc-(1-&gt;4)-Mur2Ac(oyl-L-Ala-gamma-D-Glu-L-Lys-D-Ala-D-Ala)](n)-di-trans,octa-cis-undecaprenyl diphosphate + beta-D-GlcNAc-(1-&gt;4)-Mur2Ac(oyl-L-Ala-gamma-D-Glu-L-Lys-D-Ala-D-Ala)-di-trans,octa-cis-undecaprenyl diphosphate = [GlcNAc-(1-&gt;4)-Mur2Ac(oyl-L-Ala-gamma-D-Glu-L-Lys-D-Ala-D-Ala)](n+1)-di-trans,octa-cis-undecaprenyl diphosphate + di-trans,octa-cis-undecaprenyl diphosphate + H(+)</text>
        <dbReference type="Rhea" id="RHEA:23708"/>
        <dbReference type="Rhea" id="RHEA-COMP:9602"/>
        <dbReference type="Rhea" id="RHEA-COMP:9603"/>
        <dbReference type="ChEBI" id="CHEBI:15378"/>
        <dbReference type="ChEBI" id="CHEBI:58405"/>
        <dbReference type="ChEBI" id="CHEBI:60033"/>
        <dbReference type="ChEBI" id="CHEBI:78435"/>
        <dbReference type="EC" id="2.4.99.28"/>
    </reaction>
</comment>
<dbReference type="Gene3D" id="3.40.710.10">
    <property type="entry name" value="DD-peptidase/beta-lactamase superfamily"/>
    <property type="match status" value="1"/>
</dbReference>
<reference evidence="15 16" key="1">
    <citation type="submission" date="2019-03" db="EMBL/GenBank/DDBJ databases">
        <title>Genomic Encyclopedia of Type Strains, Phase IV (KMG-IV): sequencing the most valuable type-strain genomes for metagenomic binning, comparative biology and taxonomic classification.</title>
        <authorList>
            <person name="Goeker M."/>
        </authorList>
    </citation>
    <scope>NUCLEOTIDE SEQUENCE [LARGE SCALE GENOMIC DNA]</scope>
    <source>
        <strain evidence="15 16">DSM 100309</strain>
    </source>
</reference>
<keyword evidence="16" id="KW-1185">Reference proteome</keyword>
<keyword evidence="9" id="KW-0511">Multifunctional enzyme</keyword>
<dbReference type="AlphaFoldDB" id="A0A4R3XQ37"/>
<comment type="caution">
    <text evidence="15">The sequence shown here is derived from an EMBL/GenBank/DDBJ whole genome shotgun (WGS) entry which is preliminary data.</text>
</comment>
<evidence type="ECO:0000256" key="11">
    <source>
        <dbReference type="ARBA" id="ARBA00049902"/>
    </source>
</evidence>
<dbReference type="RefSeq" id="WP_124948066.1">
    <property type="nucleotide sequence ID" value="NZ_BHVT01000075.1"/>
</dbReference>
<dbReference type="EC" id="2.4.99.28" evidence="10"/>
<keyword evidence="6" id="KW-0328">Glycosyltransferase</keyword>
<dbReference type="GO" id="GO:0008955">
    <property type="term" value="F:peptidoglycan glycosyltransferase activity"/>
    <property type="evidence" value="ECO:0007669"/>
    <property type="project" value="UniProtKB-EC"/>
</dbReference>
<proteinExistence type="inferred from homology"/>
<evidence type="ECO:0000256" key="4">
    <source>
        <dbReference type="ARBA" id="ARBA00022645"/>
    </source>
</evidence>
<evidence type="ECO:0000313" key="15">
    <source>
        <dbReference type="EMBL" id="TCV80215.1"/>
    </source>
</evidence>
<name>A0A4R3XQ37_9PROT</name>
<evidence type="ECO:0000259" key="13">
    <source>
        <dbReference type="Pfam" id="PF00905"/>
    </source>
</evidence>
<evidence type="ECO:0000256" key="10">
    <source>
        <dbReference type="ARBA" id="ARBA00044770"/>
    </source>
</evidence>
<dbReference type="EMBL" id="SMCO01000029">
    <property type="protein sequence ID" value="TCV80215.1"/>
    <property type="molecule type" value="Genomic_DNA"/>
</dbReference>
<gene>
    <name evidence="15" type="ORF">EDC63_1294</name>
</gene>
<sequence length="1051" mass="117045">MTQIKPRASLAKRLLKHFLLTLLLLIIIALVIAGFLVAREAKTSTYQAEYLSKLAKDLKYEVKDGPNPHFKIPQAGPYDIRMGYSLEQAMIPRLAGEGFQVTAQARLSPRMQELIDEGLFAPYKEKTQAGLSIIDDNGNSLHKAIFPHRIYSNFETVPPIVTQSLLFIENRELLDPTQPKKNPAIEWERLARAVLDKAIQYIRPEHDVPGGSTLATQIEKYRHSPDGLTLTAKDKLQQMASASVRAYLDGEQTMPARKRIVVDYLNTVPLAGVAGFGEVNGIGDGLWAWYGLDFKKVNQLLQAWPSDNANLNETASAYKHLLSLMIAQRRPSGYLVSERKALEALTNSHIRLLAQEGVISPALKNAAIKTPLHFTKGAPSESTDDFTILKATNAVRVRLASLLGLSRMYELDHLDLSVRSTLDGNIQKNVTAILKKFNDPEYARNAGLYGERLLGSADPGKIIYSLTFYELTPQGAKLRVQADNFDQPFDINKGAKLDLGSTAKLRTLVTYLEIVGTLHDKYAASDPKELREVTVGPNDVITRWAIDYLLTNEDKSLSNMLDAAMERKYSANPHEQFFTGGGAQFFNNFKHDDDSKIISVREATRNSVNLVFIRLMRDVVRYYTFQTPGSTANVLKDIDAPQRTEYLNRFADKEGKAFIARFYQKYKGKPVEEVMNTFLAEIHPTPRRLSAAFRYIYPAAGFDAYEKFMTDHLPSERISGKRTLQGLFDSYPPGKYSLSDQGYIAHVHPLELWLVQYLVSHPGSGYNDVIKASSKERIAVYDWLRKTSHKNAQDIRIRSLLEVEAFLEIHKSWKRLGYPFDSLVPSLATAIGSSADRPAALAELMGIILNNGAKVPTVLIEQMHFGKDTPFETIIKPAPVKSVQLFAPEIAEKVRAAIIDVVEKGTASRLAHAIVREDGTQIPIGGKTGTGDHRYVTFSSVGVIKDSRSVNRSATFVFFIGDRFFGTLTAFIPGADASQYHFTSALSAQALKHLLPTLKPLTDQAKQLPEQILAAEMQPKKAAPSKAKPKAPNVDDEAIENTPDEVTDKEE</sequence>
<dbReference type="GO" id="GO:0004180">
    <property type="term" value="F:carboxypeptidase activity"/>
    <property type="evidence" value="ECO:0007669"/>
    <property type="project" value="UniProtKB-KW"/>
</dbReference>
<evidence type="ECO:0000259" key="14">
    <source>
        <dbReference type="Pfam" id="PF00912"/>
    </source>
</evidence>
<dbReference type="GO" id="GO:0030288">
    <property type="term" value="C:outer membrane-bounded periplasmic space"/>
    <property type="evidence" value="ECO:0007669"/>
    <property type="project" value="TreeGrafter"/>
</dbReference>
<dbReference type="Proteomes" id="UP000295367">
    <property type="component" value="Unassembled WGS sequence"/>
</dbReference>
<dbReference type="PANTHER" id="PTHR32282">
    <property type="entry name" value="BINDING PROTEIN TRANSPEPTIDASE, PUTATIVE-RELATED"/>
    <property type="match status" value="1"/>
</dbReference>
<dbReference type="InterPro" id="IPR001264">
    <property type="entry name" value="Glyco_trans_51"/>
</dbReference>
<feature type="compositionally biased region" description="Acidic residues" evidence="12">
    <location>
        <begin position="1034"/>
        <end position="1051"/>
    </location>
</feature>
<feature type="compositionally biased region" description="Low complexity" evidence="12">
    <location>
        <begin position="1020"/>
        <end position="1032"/>
    </location>
</feature>
<evidence type="ECO:0000256" key="2">
    <source>
        <dbReference type="ARBA" id="ARBA00007090"/>
    </source>
</evidence>
<dbReference type="OrthoDB" id="8552189at2"/>
<evidence type="ECO:0000256" key="7">
    <source>
        <dbReference type="ARBA" id="ARBA00022679"/>
    </source>
</evidence>
<evidence type="ECO:0000256" key="6">
    <source>
        <dbReference type="ARBA" id="ARBA00022676"/>
    </source>
</evidence>
<evidence type="ECO:0000256" key="5">
    <source>
        <dbReference type="ARBA" id="ARBA00022670"/>
    </source>
</evidence>
<evidence type="ECO:0000256" key="9">
    <source>
        <dbReference type="ARBA" id="ARBA00023268"/>
    </source>
</evidence>
<evidence type="ECO:0000313" key="16">
    <source>
        <dbReference type="Proteomes" id="UP000295367"/>
    </source>
</evidence>
<dbReference type="PANTHER" id="PTHR32282:SF24">
    <property type="entry name" value="GLYCOSYL TRANSFERASE FAMILY 51 DOMAIN-CONTAINING PROTEIN"/>
    <property type="match status" value="1"/>
</dbReference>
<dbReference type="GO" id="GO:0009252">
    <property type="term" value="P:peptidoglycan biosynthetic process"/>
    <property type="evidence" value="ECO:0007669"/>
    <property type="project" value="UniProtKB-UniPathway"/>
</dbReference>
<feature type="region of interest" description="Disordered" evidence="12">
    <location>
        <begin position="1016"/>
        <end position="1051"/>
    </location>
</feature>
<evidence type="ECO:0000256" key="1">
    <source>
        <dbReference type="ARBA" id="ARBA00004752"/>
    </source>
</evidence>
<dbReference type="InterPro" id="IPR050396">
    <property type="entry name" value="Glycosyltr_51/Transpeptidase"/>
</dbReference>
<comment type="similarity">
    <text evidence="3">In the N-terminal section; belongs to the glycosyltransferase 51 family.</text>
</comment>
<dbReference type="InterPro" id="IPR036950">
    <property type="entry name" value="PBP_transglycosylase"/>
</dbReference>
<dbReference type="GO" id="GO:0006508">
    <property type="term" value="P:proteolysis"/>
    <property type="evidence" value="ECO:0007669"/>
    <property type="project" value="UniProtKB-KW"/>
</dbReference>
<comment type="similarity">
    <text evidence="2">In the C-terminal section; belongs to the transpeptidase family.</text>
</comment>
<dbReference type="InterPro" id="IPR023346">
    <property type="entry name" value="Lysozyme-like_dom_sf"/>
</dbReference>
<keyword evidence="4 15" id="KW-0121">Carboxypeptidase</keyword>
<evidence type="ECO:0000256" key="3">
    <source>
        <dbReference type="ARBA" id="ARBA00007739"/>
    </source>
</evidence>
<dbReference type="UniPathway" id="UPA00219"/>
<keyword evidence="7" id="KW-0808">Transferase</keyword>
<keyword evidence="5" id="KW-0645">Protease</keyword>
<evidence type="ECO:0000256" key="12">
    <source>
        <dbReference type="SAM" id="MobiDB-lite"/>
    </source>
</evidence>
<dbReference type="InterPro" id="IPR001460">
    <property type="entry name" value="PCN-bd_Tpept"/>
</dbReference>
<feature type="domain" description="Penicillin-binding protein transpeptidase" evidence="13">
    <location>
        <begin position="827"/>
        <end position="932"/>
    </location>
</feature>
<dbReference type="Gene3D" id="1.10.3810.10">
    <property type="entry name" value="Biosynthetic peptidoglycan transglycosylase-like"/>
    <property type="match status" value="1"/>
</dbReference>
<dbReference type="SUPFAM" id="SSF56601">
    <property type="entry name" value="beta-lactamase/transpeptidase-like"/>
    <property type="match status" value="1"/>
</dbReference>